<dbReference type="Proteomes" id="UP000824533">
    <property type="component" value="Linkage Group LG13"/>
</dbReference>
<dbReference type="EMBL" id="CM034399">
    <property type="protein sequence ID" value="KAJ0176534.1"/>
    <property type="molecule type" value="Genomic_DNA"/>
</dbReference>
<reference evidence="1 2" key="1">
    <citation type="journal article" date="2021" name="Front. Genet.">
        <title>Chromosome-Level Genome Assembly Reveals Significant Gene Expansion in the Toll and IMD Signaling Pathways of Dendrolimus kikuchii.</title>
        <authorList>
            <person name="Zhou J."/>
            <person name="Wu P."/>
            <person name="Xiong Z."/>
            <person name="Liu N."/>
            <person name="Zhao N."/>
            <person name="Ji M."/>
            <person name="Qiu Y."/>
            <person name="Yang B."/>
        </authorList>
    </citation>
    <scope>NUCLEOTIDE SEQUENCE [LARGE SCALE GENOMIC DNA]</scope>
    <source>
        <strain evidence="1">Ann1</strain>
    </source>
</reference>
<gene>
    <name evidence="1" type="ORF">K1T71_007713</name>
</gene>
<evidence type="ECO:0000313" key="2">
    <source>
        <dbReference type="Proteomes" id="UP000824533"/>
    </source>
</evidence>
<protein>
    <submittedName>
        <fullName evidence="1">Uncharacterized protein</fullName>
    </submittedName>
</protein>
<keyword evidence="2" id="KW-1185">Reference proteome</keyword>
<proteinExistence type="predicted"/>
<evidence type="ECO:0000313" key="1">
    <source>
        <dbReference type="EMBL" id="KAJ0176534.1"/>
    </source>
</evidence>
<name>A0ACC1CXS3_9NEOP</name>
<comment type="caution">
    <text evidence="1">The sequence shown here is derived from an EMBL/GenBank/DDBJ whole genome shotgun (WGS) entry which is preliminary data.</text>
</comment>
<sequence>MKSNHNAYNTLTCLTWLLKIFSLNSNFEHSTNSTFLLVKSVLTAIAFDSLAFYSLCHFISNAYSGVNISIKLAEIVQIIYDICQYSVDLIFVNKYGRHISIEYFKQYDNIDKILGVTNYCSLRRRLLKLIIVFTLIWMISASFDFAAWVREYGWVTPAIYGVTYIYLYIKVLTTLDLTSHIMNIEIRLKTIGDLVQDYYSTADCYPGLIGDSILCSKNWLYTKTSSQISDLKKQNNPLQLISFNNHHEVKWLTRCYLMLIEQVAYINSMYGIRILLNSLSLLIDMVRFTNLGVRLLIGSQRTINESGYFPAFSSLLHLLTCVAVLISLVDHCEQTYSQRVRIIRFIDHLLINKNPDDDLRSAIKELRELVQNHPVTFNMANFFTLNYSLLMSIASVVVTYTIILLQSVK</sequence>
<organism evidence="1 2">
    <name type="scientific">Dendrolimus kikuchii</name>
    <dbReference type="NCBI Taxonomy" id="765133"/>
    <lineage>
        <taxon>Eukaryota</taxon>
        <taxon>Metazoa</taxon>
        <taxon>Ecdysozoa</taxon>
        <taxon>Arthropoda</taxon>
        <taxon>Hexapoda</taxon>
        <taxon>Insecta</taxon>
        <taxon>Pterygota</taxon>
        <taxon>Neoptera</taxon>
        <taxon>Endopterygota</taxon>
        <taxon>Lepidoptera</taxon>
        <taxon>Glossata</taxon>
        <taxon>Ditrysia</taxon>
        <taxon>Bombycoidea</taxon>
        <taxon>Lasiocampidae</taxon>
        <taxon>Dendrolimus</taxon>
    </lineage>
</organism>
<accession>A0ACC1CXS3</accession>